<accession>A0AAU7QYJ9</accession>
<proteinExistence type="predicted"/>
<sequence>MRTDNTTLDETRPRSWRRLLHQPDRLADFTVRGFASDPPELRARLETAAGTFLDGFNAGLAAPAGTPPRFDDRPDSLRGFAVEGLAMQAALLDLLVPGSRRLPAVLRLHGPAHVHLIHVGVGWAMAKLRWPFWARLSGLDPLLRWLALDGWGFSAGFFADAGRLRRITAHPRRCSERCAIRYQGVGRSLWFRGTAEPTRVADLVATLPEWHHGDAWSGVGLAAAYAGGISPEGLATLRDRAGAHAGDLGQGVAFAAAAWQRSGWTPPELATTVHALTGTDPPTAAAWTREAEAGLRTPATGPVEYQTWRQRIRARVLLASL</sequence>
<protein>
    <submittedName>
        <fullName evidence="1">DUF1702 family protein</fullName>
    </submittedName>
</protein>
<reference evidence="1" key="1">
    <citation type="submission" date="2024-06" db="EMBL/GenBank/DDBJ databases">
        <title>Micromonospora sp. strain HUAS YX12 genome sequences.</title>
        <authorList>
            <person name="Mo P."/>
        </authorList>
    </citation>
    <scope>NUCLEOTIDE SEQUENCE</scope>
    <source>
        <strain evidence="1">HUAS YX12</strain>
    </source>
</reference>
<evidence type="ECO:0000313" key="1">
    <source>
        <dbReference type="EMBL" id="XBT81139.1"/>
    </source>
</evidence>
<dbReference type="RefSeq" id="WP_349877557.1">
    <property type="nucleotide sequence ID" value="NZ_CP157974.1"/>
</dbReference>
<dbReference type="AlphaFoldDB" id="A0AAU7QYJ9"/>
<organism evidence="1">
    <name type="scientific">Micromonospora sp. HUAS YX12</name>
    <dbReference type="NCBI Taxonomy" id="3156396"/>
    <lineage>
        <taxon>Bacteria</taxon>
        <taxon>Bacillati</taxon>
        <taxon>Actinomycetota</taxon>
        <taxon>Actinomycetes</taxon>
        <taxon>Micromonosporales</taxon>
        <taxon>Micromonosporaceae</taxon>
        <taxon>Micromonospora</taxon>
    </lineage>
</organism>
<dbReference type="Pfam" id="PF08012">
    <property type="entry name" value="DUF1702"/>
    <property type="match status" value="1"/>
</dbReference>
<dbReference type="InterPro" id="IPR012964">
    <property type="entry name" value="DUF1702"/>
</dbReference>
<name>A0AAU7QYJ9_9ACTN</name>
<gene>
    <name evidence="1" type="ORF">ABIH81_26355</name>
</gene>
<dbReference type="EMBL" id="CP157974">
    <property type="protein sequence ID" value="XBT81139.1"/>
    <property type="molecule type" value="Genomic_DNA"/>
</dbReference>